<protein>
    <submittedName>
        <fullName evidence="1">Uncharacterized protein</fullName>
    </submittedName>
</protein>
<name>A0A445MRF6_9BACT</name>
<gene>
    <name evidence="1" type="ORF">PITCH_A1150044</name>
</gene>
<dbReference type="EMBL" id="OJIN01000019">
    <property type="protein sequence ID" value="SPD72009.1"/>
    <property type="molecule type" value="Genomic_DNA"/>
</dbReference>
<reference evidence="1" key="1">
    <citation type="submission" date="2018-01" db="EMBL/GenBank/DDBJ databases">
        <authorList>
            <person name="Regsiter A."/>
            <person name="William W."/>
        </authorList>
    </citation>
    <scope>NUCLEOTIDE SEQUENCE</scope>
    <source>
        <strain evidence="1">TRIP AH-1</strain>
    </source>
</reference>
<organism evidence="1">
    <name type="scientific">uncultured Desulfobacterium sp</name>
    <dbReference type="NCBI Taxonomy" id="201089"/>
    <lineage>
        <taxon>Bacteria</taxon>
        <taxon>Pseudomonadati</taxon>
        <taxon>Thermodesulfobacteriota</taxon>
        <taxon>Desulfobacteria</taxon>
        <taxon>Desulfobacterales</taxon>
        <taxon>Desulfobacteriaceae</taxon>
        <taxon>Desulfobacterium</taxon>
        <taxon>environmental samples</taxon>
    </lineage>
</organism>
<proteinExistence type="predicted"/>
<dbReference type="AlphaFoldDB" id="A0A445MRF6"/>
<accession>A0A445MRF6</accession>
<sequence>MSPDRTLSRIAKMIDKLAEKLERDKAFPSTENLKQFNNLVSEYSKLLSTINEKADKGDQGEQDLEDILIRGRKGAYERLLEE</sequence>
<evidence type="ECO:0000313" key="1">
    <source>
        <dbReference type="EMBL" id="SPD72009.1"/>
    </source>
</evidence>